<dbReference type="Proteomes" id="UP001497525">
    <property type="component" value="Unassembled WGS sequence"/>
</dbReference>
<dbReference type="InterPro" id="IPR000198">
    <property type="entry name" value="RhoGAP_dom"/>
</dbReference>
<feature type="region of interest" description="Disordered" evidence="1">
    <location>
        <begin position="993"/>
        <end position="1013"/>
    </location>
</feature>
<dbReference type="InterPro" id="IPR008936">
    <property type="entry name" value="Rho_GTPase_activation_prot"/>
</dbReference>
<evidence type="ECO:0000313" key="3">
    <source>
        <dbReference type="EMBL" id="CAL5132454.1"/>
    </source>
</evidence>
<feature type="compositionally biased region" description="Polar residues" evidence="1">
    <location>
        <begin position="895"/>
        <end position="904"/>
    </location>
</feature>
<organism evidence="3 4">
    <name type="scientific">Calicophoron daubneyi</name>
    <name type="common">Rumen fluke</name>
    <name type="synonym">Paramphistomum daubneyi</name>
    <dbReference type="NCBI Taxonomy" id="300641"/>
    <lineage>
        <taxon>Eukaryota</taxon>
        <taxon>Metazoa</taxon>
        <taxon>Spiralia</taxon>
        <taxon>Lophotrochozoa</taxon>
        <taxon>Platyhelminthes</taxon>
        <taxon>Trematoda</taxon>
        <taxon>Digenea</taxon>
        <taxon>Plagiorchiida</taxon>
        <taxon>Pronocephalata</taxon>
        <taxon>Paramphistomoidea</taxon>
        <taxon>Paramphistomidae</taxon>
        <taxon>Calicophoron</taxon>
    </lineage>
</organism>
<evidence type="ECO:0000259" key="2">
    <source>
        <dbReference type="PROSITE" id="PS50238"/>
    </source>
</evidence>
<evidence type="ECO:0000256" key="1">
    <source>
        <dbReference type="SAM" id="MobiDB-lite"/>
    </source>
</evidence>
<dbReference type="Pfam" id="PF00620">
    <property type="entry name" value="RhoGAP"/>
    <property type="match status" value="1"/>
</dbReference>
<accession>A0AAV2T8N4</accession>
<dbReference type="SUPFAM" id="SSF48350">
    <property type="entry name" value="GTPase activation domain, GAP"/>
    <property type="match status" value="1"/>
</dbReference>
<dbReference type="SMART" id="SM00324">
    <property type="entry name" value="RhoGAP"/>
    <property type="match status" value="1"/>
</dbReference>
<dbReference type="EMBL" id="CAXLJL010000123">
    <property type="protein sequence ID" value="CAL5132454.1"/>
    <property type="molecule type" value="Genomic_DNA"/>
</dbReference>
<name>A0AAV2T8N4_CALDB</name>
<feature type="domain" description="Rho-GAP" evidence="2">
    <location>
        <begin position="164"/>
        <end position="363"/>
    </location>
</feature>
<feature type="compositionally biased region" description="Basic and acidic residues" evidence="1">
    <location>
        <begin position="1003"/>
        <end position="1013"/>
    </location>
</feature>
<dbReference type="Gene3D" id="1.10.555.10">
    <property type="entry name" value="Rho GTPase activation protein"/>
    <property type="match status" value="1"/>
</dbReference>
<dbReference type="AlphaFoldDB" id="A0AAV2T8N4"/>
<feature type="region of interest" description="Disordered" evidence="1">
    <location>
        <begin position="748"/>
        <end position="767"/>
    </location>
</feature>
<gene>
    <name evidence="3" type="ORF">CDAUBV1_LOCUS5279</name>
</gene>
<evidence type="ECO:0000313" key="4">
    <source>
        <dbReference type="Proteomes" id="UP001497525"/>
    </source>
</evidence>
<dbReference type="GO" id="GO:0007165">
    <property type="term" value="P:signal transduction"/>
    <property type="evidence" value="ECO:0007669"/>
    <property type="project" value="InterPro"/>
</dbReference>
<feature type="region of interest" description="Disordered" evidence="1">
    <location>
        <begin position="891"/>
        <end position="917"/>
    </location>
</feature>
<reference evidence="3" key="1">
    <citation type="submission" date="2024-06" db="EMBL/GenBank/DDBJ databases">
        <authorList>
            <person name="Liu X."/>
            <person name="Lenzi L."/>
            <person name="Haldenby T S."/>
            <person name="Uol C."/>
        </authorList>
    </citation>
    <scope>NUCLEOTIDE SEQUENCE</scope>
</reference>
<feature type="compositionally biased region" description="Polar residues" evidence="1">
    <location>
        <begin position="993"/>
        <end position="1002"/>
    </location>
</feature>
<dbReference type="PROSITE" id="PS50238">
    <property type="entry name" value="RHOGAP"/>
    <property type="match status" value="1"/>
</dbReference>
<protein>
    <recommendedName>
        <fullName evidence="2">Rho-GAP domain-containing protein</fullName>
    </recommendedName>
</protein>
<sequence>MSFFCNIFDCFRSADRNSGYIAGTALGKSRTTQSAESLSGPVTAYVSTSSAVFLTSTITYSNPCLSVADPFEGDIQTQRTTEFSPVFGKVAPGLAKMYSGVSSSGPTVISLRSSKPQSLFSTFTKTSKRDLSPLLSRESSKPTWYSHGPIRSKTELKYAGLSSKPLQSHFSSAVEGGCPECCIPYPVLTLFVYLAQQGVHVNDLFRRPGNISQMKCILQSFTNGEPIDWTKYNVYTVANVAKKILLTVPGGLFGPSGEADLLATADLPETEDMIKVLPSETIYRAFRSLRQIKVGTRNKLLETRQQKVVTFVEDAESDPPPASLNLSSETQKQLLHLSEVAEKRINVFLRVIDSLPPSHAQLAIIIFGILHQMVFHAATTSAKVAQPSPTVTETTRFTSGANKISTTQVPLLTLAEGVVKAVAGTLFHTCSSSVLLVEQTAQVLRTLVLCFPAMGDSVTRFYLDALANRLTAPLSSAPPATNPKGCAFCVLCPKLSDHSSYFTSGCGAGSEIRHGAVSLIQAAGRLFCLFSSQDAETQSHPTTKHHSSNLRNKFGCPPFLCKVHSSPETTTHPVIVLSPSESPKTTHSAEELPASRKPPPVLSAVDPLIPDYVYDELSGQSTDHPPEEVPIEVERFNPDRPVPTLRRNQSRYRSLKRRQMENLARRAEWFLSPTTLPTVTLSVPPRKIPHDQDDMEITASANYSLHPGGLDLVTTSTVSLLELDESIRQEFLQSNTGRRRSPPRLLFTASTGELEQEDPETRTNEAPTVCRRDSGRKRLLSVGSYLSPSPAHSFVSVHSAPSAEFQRMAASDQQHLVQMENLGCYYLDYYPQIGLPSTNSETIPLNLQLPALRYPVASGDFPAHLPTVSLQGKPVFLCPNVPGRMAAVSGPDLLQSVSGNTPHPTTDDHATSSSQELVPQAPSVLIGESDRIPTRSMDRVGSCCIPLPTISTASGDSPSASHFLSPPLIYVSGEFDQGLPPVRRNSALPALQHTSAAGQCTSGKKEPSILDRL</sequence>
<feature type="region of interest" description="Disordered" evidence="1">
    <location>
        <begin position="573"/>
        <end position="601"/>
    </location>
</feature>
<comment type="caution">
    <text evidence="3">The sequence shown here is derived from an EMBL/GenBank/DDBJ whole genome shotgun (WGS) entry which is preliminary data.</text>
</comment>
<proteinExistence type="predicted"/>